<dbReference type="EC" id="1.6.5.9" evidence="2"/>
<keyword evidence="3" id="KW-0285">Flavoprotein</keyword>
<evidence type="ECO:0000259" key="11">
    <source>
        <dbReference type="Pfam" id="PF22366"/>
    </source>
</evidence>
<dbReference type="InterPro" id="IPR023753">
    <property type="entry name" value="FAD/NAD-binding_dom"/>
</dbReference>
<dbReference type="PANTHER" id="PTHR43706">
    <property type="entry name" value="NADH DEHYDROGENASE"/>
    <property type="match status" value="1"/>
</dbReference>
<feature type="domain" description="External alternative NADH-ubiquinone oxidoreductase-like C-terminal" evidence="11">
    <location>
        <begin position="384"/>
        <end position="437"/>
    </location>
</feature>
<comment type="similarity">
    <text evidence="1">Belongs to the NADH dehydrogenase family.</text>
</comment>
<evidence type="ECO:0000256" key="2">
    <source>
        <dbReference type="ARBA" id="ARBA00012637"/>
    </source>
</evidence>
<dbReference type="PANTHER" id="PTHR43706:SF47">
    <property type="entry name" value="EXTERNAL NADH-UBIQUINONE OXIDOREDUCTASE 1, MITOCHONDRIAL-RELATED"/>
    <property type="match status" value="1"/>
</dbReference>
<keyword evidence="13" id="KW-1185">Reference proteome</keyword>
<dbReference type="EMBL" id="CP036434">
    <property type="protein sequence ID" value="QDV06142.1"/>
    <property type="molecule type" value="Genomic_DNA"/>
</dbReference>
<dbReference type="InterPro" id="IPR045024">
    <property type="entry name" value="NDH-2"/>
</dbReference>
<dbReference type="PRINTS" id="PR00411">
    <property type="entry name" value="PNDRDTASEI"/>
</dbReference>
<dbReference type="Pfam" id="PF07992">
    <property type="entry name" value="Pyr_redox_2"/>
    <property type="match status" value="1"/>
</dbReference>
<dbReference type="InterPro" id="IPR036188">
    <property type="entry name" value="FAD/NAD-bd_sf"/>
</dbReference>
<proteinExistence type="inferred from homology"/>
<evidence type="ECO:0000256" key="7">
    <source>
        <dbReference type="ARBA" id="ARBA00023027"/>
    </source>
</evidence>
<evidence type="ECO:0000256" key="8">
    <source>
        <dbReference type="ARBA" id="ARBA00047599"/>
    </source>
</evidence>
<sequence length="465" mass="50714">MPRGITPQDRRGRGWIPRLPSYAPRVTPTIQREPKFAGESALPTIVVLGGGFGGLAAAKALRKVKARIVVIDRQNHHLFQPLLYQVATAGLAAPDIASPIRRILRKQKNTEVRYAEVTAIDPETKTIAMGDRSLGYDYLVIATGATHSYFGNDQWGAVAPGLKTLEDAHEIRAKVLRAFESAEVTDDAEEQRAWLRMVVVGAGPTGVELAGALAELSRKILDKDFRHFDPRGTEVLLIEGGPRVLLAYPEDLSEKAEDQLRSLGVTVRKGAMVSNITEEGVTIGEAEFLPAKTVLWAAGVQASRMLGATGAKTDRAGRVQVERDLSMPGHPEVFVIGDAAHFEQYGAQIPGVAPAAMQMGRHAGDQIQRLMKSRGTEAFHYTDKGSMATIGRASAVANFRGRHLSGFLAWMAWLFIHLIFLIGFRSRLVVLINWFSAYVGYRPAARVFAEMAKADDSTSPRAAEE</sequence>
<dbReference type="Gene3D" id="3.50.50.100">
    <property type="match status" value="1"/>
</dbReference>
<evidence type="ECO:0000256" key="9">
    <source>
        <dbReference type="SAM" id="Phobius"/>
    </source>
</evidence>
<feature type="domain" description="FAD/NAD(P)-binding" evidence="10">
    <location>
        <begin position="44"/>
        <end position="360"/>
    </location>
</feature>
<dbReference type="Proteomes" id="UP000320390">
    <property type="component" value="Chromosome"/>
</dbReference>
<dbReference type="InterPro" id="IPR054585">
    <property type="entry name" value="NDH2-like_C"/>
</dbReference>
<dbReference type="Pfam" id="PF22366">
    <property type="entry name" value="NDH2_C"/>
    <property type="match status" value="1"/>
</dbReference>
<keyword evidence="9" id="KW-0472">Membrane</keyword>
<gene>
    <name evidence="12" type="ORF">Poly30_16470</name>
</gene>
<organism evidence="12 13">
    <name type="scientific">Saltatorellus ferox</name>
    <dbReference type="NCBI Taxonomy" id="2528018"/>
    <lineage>
        <taxon>Bacteria</taxon>
        <taxon>Pseudomonadati</taxon>
        <taxon>Planctomycetota</taxon>
        <taxon>Planctomycetia</taxon>
        <taxon>Planctomycetia incertae sedis</taxon>
        <taxon>Saltatorellus</taxon>
    </lineage>
</organism>
<protein>
    <recommendedName>
        <fullName evidence="2">NADH:ubiquinone reductase (non-electrogenic)</fullName>
        <ecNumber evidence="2">1.6.5.9</ecNumber>
    </recommendedName>
</protein>
<evidence type="ECO:0000256" key="4">
    <source>
        <dbReference type="ARBA" id="ARBA00022827"/>
    </source>
</evidence>
<keyword evidence="9" id="KW-1133">Transmembrane helix</keyword>
<keyword evidence="9" id="KW-0812">Transmembrane</keyword>
<comment type="catalytic activity">
    <reaction evidence="8">
        <text>a quinone + NADH + H(+) = a quinol + NAD(+)</text>
        <dbReference type="Rhea" id="RHEA:46160"/>
        <dbReference type="ChEBI" id="CHEBI:15378"/>
        <dbReference type="ChEBI" id="CHEBI:24646"/>
        <dbReference type="ChEBI" id="CHEBI:57540"/>
        <dbReference type="ChEBI" id="CHEBI:57945"/>
        <dbReference type="ChEBI" id="CHEBI:132124"/>
        <dbReference type="EC" id="1.6.5.9"/>
    </reaction>
</comment>
<evidence type="ECO:0000259" key="10">
    <source>
        <dbReference type="Pfam" id="PF07992"/>
    </source>
</evidence>
<keyword evidence="4" id="KW-0274">FAD</keyword>
<evidence type="ECO:0000256" key="1">
    <source>
        <dbReference type="ARBA" id="ARBA00005272"/>
    </source>
</evidence>
<evidence type="ECO:0000256" key="5">
    <source>
        <dbReference type="ARBA" id="ARBA00022946"/>
    </source>
</evidence>
<dbReference type="AlphaFoldDB" id="A0A518EPY2"/>
<evidence type="ECO:0000256" key="3">
    <source>
        <dbReference type="ARBA" id="ARBA00022630"/>
    </source>
</evidence>
<evidence type="ECO:0000256" key="6">
    <source>
        <dbReference type="ARBA" id="ARBA00023002"/>
    </source>
</evidence>
<evidence type="ECO:0000313" key="13">
    <source>
        <dbReference type="Proteomes" id="UP000320390"/>
    </source>
</evidence>
<keyword evidence="6 12" id="KW-0560">Oxidoreductase</keyword>
<keyword evidence="5" id="KW-0809">Transit peptide</keyword>
<reference evidence="12 13" key="1">
    <citation type="submission" date="2019-02" db="EMBL/GenBank/DDBJ databases">
        <title>Deep-cultivation of Planctomycetes and their phenomic and genomic characterization uncovers novel biology.</title>
        <authorList>
            <person name="Wiegand S."/>
            <person name="Jogler M."/>
            <person name="Boedeker C."/>
            <person name="Pinto D."/>
            <person name="Vollmers J."/>
            <person name="Rivas-Marin E."/>
            <person name="Kohn T."/>
            <person name="Peeters S.H."/>
            <person name="Heuer A."/>
            <person name="Rast P."/>
            <person name="Oberbeckmann S."/>
            <person name="Bunk B."/>
            <person name="Jeske O."/>
            <person name="Meyerdierks A."/>
            <person name="Storesund J.E."/>
            <person name="Kallscheuer N."/>
            <person name="Luecker S."/>
            <person name="Lage O.M."/>
            <person name="Pohl T."/>
            <person name="Merkel B.J."/>
            <person name="Hornburger P."/>
            <person name="Mueller R.-W."/>
            <person name="Bruemmer F."/>
            <person name="Labrenz M."/>
            <person name="Spormann A.M."/>
            <person name="Op den Camp H."/>
            <person name="Overmann J."/>
            <person name="Amann R."/>
            <person name="Jetten M.S.M."/>
            <person name="Mascher T."/>
            <person name="Medema M.H."/>
            <person name="Devos D.P."/>
            <person name="Kaster A.-K."/>
            <person name="Ovreas L."/>
            <person name="Rohde M."/>
            <person name="Galperin M.Y."/>
            <person name="Jogler C."/>
        </authorList>
    </citation>
    <scope>NUCLEOTIDE SEQUENCE [LARGE SCALE GENOMIC DNA]</scope>
    <source>
        <strain evidence="12 13">Poly30</strain>
    </source>
</reference>
<keyword evidence="7" id="KW-0520">NAD</keyword>
<dbReference type="GO" id="GO:0050136">
    <property type="term" value="F:NADH dehydrogenase (quinone) (non-electrogenic) activity"/>
    <property type="evidence" value="ECO:0007669"/>
    <property type="project" value="UniProtKB-EC"/>
</dbReference>
<dbReference type="PRINTS" id="PR00368">
    <property type="entry name" value="FADPNR"/>
</dbReference>
<accession>A0A518EPY2</accession>
<evidence type="ECO:0000313" key="12">
    <source>
        <dbReference type="EMBL" id="QDV06142.1"/>
    </source>
</evidence>
<feature type="transmembrane region" description="Helical" evidence="9">
    <location>
        <begin position="407"/>
        <end position="424"/>
    </location>
</feature>
<dbReference type="SUPFAM" id="SSF51905">
    <property type="entry name" value="FAD/NAD(P)-binding domain"/>
    <property type="match status" value="1"/>
</dbReference>
<name>A0A518EPY2_9BACT</name>